<dbReference type="GO" id="GO:0006457">
    <property type="term" value="P:protein folding"/>
    <property type="evidence" value="ECO:0007669"/>
    <property type="project" value="InterPro"/>
</dbReference>
<dbReference type="AlphaFoldDB" id="A0A381XKZ6"/>
<evidence type="ECO:0000256" key="1">
    <source>
        <dbReference type="ARBA" id="ARBA00013194"/>
    </source>
</evidence>
<evidence type="ECO:0000256" key="3">
    <source>
        <dbReference type="ARBA" id="ARBA00023235"/>
    </source>
</evidence>
<feature type="domain" description="PPIase cyclophilin-type" evidence="5">
    <location>
        <begin position="134"/>
        <end position="301"/>
    </location>
</feature>
<name>A0A381XKZ6_9ZZZZ</name>
<dbReference type="PANTHER" id="PTHR45625">
    <property type="entry name" value="PEPTIDYL-PROLYL CIS-TRANS ISOMERASE-RELATED"/>
    <property type="match status" value="1"/>
</dbReference>
<evidence type="ECO:0000259" key="4">
    <source>
        <dbReference type="PROSITE" id="PS50059"/>
    </source>
</evidence>
<dbReference type="CDD" id="cd00317">
    <property type="entry name" value="cyclophilin"/>
    <property type="match status" value="1"/>
</dbReference>
<dbReference type="PROSITE" id="PS50059">
    <property type="entry name" value="FKBP_PPIASE"/>
    <property type="match status" value="1"/>
</dbReference>
<sequence>VAVQPSGRNTSGPRIMMKTFYRSLAVLALGLSGATALGQGTEAIVSIDVTPVAGDPTRQAIALTISDAEAGSILYIQGSSDLKQWQALGQVIAGKTPILWELQHLIAASPYFFRVKAGPPTDVIDDGIYAIITTNLGVMTARLEYEKVPLIVANFIGLAEGTKFYSKDQQSFPADPDGKSYFDGLIFHRVIKDFMIQGGCPLGNGTGNPGYWLPDQFHPDLKHDGPGVLSMANSGEHTNGSQFFITHAATPWLDFTDIRAGNHSVFGKVVGGLDIVDAIAGVAVSGPNKPNADVVIESVRILRVGEKAEAFEATEASIDQMLRDIAASQMMEIQEALNIEPTHSGLIYEELKPGTGEFVKDTDTVTFHFVAELVSEANEFGRVFADSVNPRPAPLKITVKEMAKMLPGVGEGLKLMKKGGHAMLYIPPELAYGKLGFFAVRVPAHSVVLMEVLLSDVTPGG</sequence>
<dbReference type="Gene3D" id="3.10.50.40">
    <property type="match status" value="1"/>
</dbReference>
<feature type="domain" description="PPIase FKBP-type" evidence="4">
    <location>
        <begin position="362"/>
        <end position="458"/>
    </location>
</feature>
<feature type="non-terminal residue" evidence="6">
    <location>
        <position position="1"/>
    </location>
</feature>
<dbReference type="EMBL" id="UINC01015490">
    <property type="protein sequence ID" value="SVA65182.1"/>
    <property type="molecule type" value="Genomic_DNA"/>
</dbReference>
<dbReference type="GO" id="GO:0003755">
    <property type="term" value="F:peptidyl-prolyl cis-trans isomerase activity"/>
    <property type="evidence" value="ECO:0007669"/>
    <property type="project" value="UniProtKB-KW"/>
</dbReference>
<dbReference type="PROSITE" id="PS50072">
    <property type="entry name" value="CSA_PPIASE_2"/>
    <property type="match status" value="1"/>
</dbReference>
<dbReference type="EC" id="5.2.1.8" evidence="1"/>
<gene>
    <name evidence="6" type="ORF">METZ01_LOCUS118036</name>
</gene>
<dbReference type="PROSITE" id="PS00170">
    <property type="entry name" value="CSA_PPIASE_1"/>
    <property type="match status" value="1"/>
</dbReference>
<evidence type="ECO:0000256" key="2">
    <source>
        <dbReference type="ARBA" id="ARBA00023110"/>
    </source>
</evidence>
<accession>A0A381XKZ6</accession>
<dbReference type="SUPFAM" id="SSF54534">
    <property type="entry name" value="FKBP-like"/>
    <property type="match status" value="1"/>
</dbReference>
<evidence type="ECO:0000259" key="5">
    <source>
        <dbReference type="PROSITE" id="PS50072"/>
    </source>
</evidence>
<dbReference type="InterPro" id="IPR046357">
    <property type="entry name" value="PPIase_dom_sf"/>
</dbReference>
<keyword evidence="2" id="KW-0697">Rotamase</keyword>
<keyword evidence="3" id="KW-0413">Isomerase</keyword>
<dbReference type="InterPro" id="IPR001179">
    <property type="entry name" value="PPIase_FKBP_dom"/>
</dbReference>
<dbReference type="Pfam" id="PF00160">
    <property type="entry name" value="Pro_isomerase"/>
    <property type="match status" value="1"/>
</dbReference>
<dbReference type="PANTHER" id="PTHR45625:SF4">
    <property type="entry name" value="PEPTIDYLPROLYL ISOMERASE DOMAIN AND WD REPEAT-CONTAINING PROTEIN 1"/>
    <property type="match status" value="1"/>
</dbReference>
<dbReference type="InterPro" id="IPR020892">
    <property type="entry name" value="Cyclophilin-type_PPIase_CS"/>
</dbReference>
<dbReference type="InterPro" id="IPR029000">
    <property type="entry name" value="Cyclophilin-like_dom_sf"/>
</dbReference>
<reference evidence="6" key="1">
    <citation type="submission" date="2018-05" db="EMBL/GenBank/DDBJ databases">
        <authorList>
            <person name="Lanie J.A."/>
            <person name="Ng W.-L."/>
            <person name="Kazmierczak K.M."/>
            <person name="Andrzejewski T.M."/>
            <person name="Davidsen T.M."/>
            <person name="Wayne K.J."/>
            <person name="Tettelin H."/>
            <person name="Glass J.I."/>
            <person name="Rusch D."/>
            <person name="Podicherti R."/>
            <person name="Tsui H.-C.T."/>
            <person name="Winkler M.E."/>
        </authorList>
    </citation>
    <scope>NUCLEOTIDE SEQUENCE</scope>
</reference>
<dbReference type="InterPro" id="IPR002130">
    <property type="entry name" value="Cyclophilin-type_PPIase_dom"/>
</dbReference>
<dbReference type="Gene3D" id="2.40.100.10">
    <property type="entry name" value="Cyclophilin-like"/>
    <property type="match status" value="1"/>
</dbReference>
<dbReference type="Pfam" id="PF00254">
    <property type="entry name" value="FKBP_C"/>
    <property type="match status" value="1"/>
</dbReference>
<dbReference type="SUPFAM" id="SSF50891">
    <property type="entry name" value="Cyclophilin-like"/>
    <property type="match status" value="1"/>
</dbReference>
<dbReference type="PRINTS" id="PR00153">
    <property type="entry name" value="CSAPPISMRASE"/>
</dbReference>
<protein>
    <recommendedName>
        <fullName evidence="1">peptidylprolyl isomerase</fullName>
        <ecNumber evidence="1">5.2.1.8</ecNumber>
    </recommendedName>
</protein>
<organism evidence="6">
    <name type="scientific">marine metagenome</name>
    <dbReference type="NCBI Taxonomy" id="408172"/>
    <lineage>
        <taxon>unclassified sequences</taxon>
        <taxon>metagenomes</taxon>
        <taxon>ecological metagenomes</taxon>
    </lineage>
</organism>
<dbReference type="InterPro" id="IPR044666">
    <property type="entry name" value="Cyclophilin_A-like"/>
</dbReference>
<proteinExistence type="predicted"/>
<evidence type="ECO:0000313" key="6">
    <source>
        <dbReference type="EMBL" id="SVA65182.1"/>
    </source>
</evidence>